<comment type="caution">
    <text evidence="1">The sequence shown here is derived from an EMBL/GenBank/DDBJ whole genome shotgun (WGS) entry which is preliminary data.</text>
</comment>
<reference evidence="1 2" key="1">
    <citation type="journal article" date="2017" name="ISME J.">
        <title>Energy and carbon metabolisms in a deep terrestrial subsurface fluid microbial community.</title>
        <authorList>
            <person name="Momper L."/>
            <person name="Jungbluth S.P."/>
            <person name="Lee M.D."/>
            <person name="Amend J.P."/>
        </authorList>
    </citation>
    <scope>NUCLEOTIDE SEQUENCE [LARGE SCALE GENOMIC DNA]</scope>
    <source>
        <strain evidence="1">SURF_5</strain>
    </source>
</reference>
<evidence type="ECO:0000313" key="2">
    <source>
        <dbReference type="Proteomes" id="UP000265882"/>
    </source>
</evidence>
<dbReference type="EMBL" id="QZKU01000042">
    <property type="protein sequence ID" value="RJP23877.1"/>
    <property type="molecule type" value="Genomic_DNA"/>
</dbReference>
<protein>
    <submittedName>
        <fullName evidence="1">Uncharacterized protein</fullName>
    </submittedName>
</protein>
<evidence type="ECO:0000313" key="1">
    <source>
        <dbReference type="EMBL" id="RJP23877.1"/>
    </source>
</evidence>
<gene>
    <name evidence="1" type="ORF">C4520_05400</name>
</gene>
<dbReference type="AlphaFoldDB" id="A0A3A4NTW6"/>
<dbReference type="Proteomes" id="UP000265882">
    <property type="component" value="Unassembled WGS sequence"/>
</dbReference>
<proteinExistence type="predicted"/>
<accession>A0A3A4NTW6</accession>
<name>A0A3A4NTW6_ABYX5</name>
<organism evidence="1 2">
    <name type="scientific">Abyssobacteria bacterium (strain SURF_5)</name>
    <dbReference type="NCBI Taxonomy" id="2093360"/>
    <lineage>
        <taxon>Bacteria</taxon>
        <taxon>Pseudomonadati</taxon>
        <taxon>Candidatus Hydrogenedentota</taxon>
        <taxon>Candidatus Abyssobacteria</taxon>
    </lineage>
</organism>
<sequence>MTYATWLGAVICLFFLQSCALVGLVPLYQESVKDGQDIYTIPAEDTWPAGPLPVAIGAMAANRAALAYLEEGPQRLSAPTQEMETISGDGAGSSDLFSLEELGTELQTIVSTVISDDELFEAFILDEESGRPRIVWEAAHISGRDVRYHVGGTLSLDQRSNRLRMHLRLTDSQTGQLIGTASRAGLTVDEAAEHAAEGILTWLKNDVRLYLIKAEQARQQD</sequence>